<dbReference type="Proteomes" id="UP000886602">
    <property type="component" value="Unassembled WGS sequence"/>
</dbReference>
<dbReference type="EMBL" id="JADJNC010000060">
    <property type="protein sequence ID" value="MBK7425012.1"/>
    <property type="molecule type" value="Genomic_DNA"/>
</dbReference>
<name>A0A9D7IAB6_9RHOO</name>
<accession>A0A9D7IAB6</accession>
<gene>
    <name evidence="1" type="ORF">IPJ48_19120</name>
</gene>
<organism evidence="1 2">
    <name type="scientific">Candidatus Propionivibrio dominans</name>
    <dbReference type="NCBI Taxonomy" id="2954373"/>
    <lineage>
        <taxon>Bacteria</taxon>
        <taxon>Pseudomonadati</taxon>
        <taxon>Pseudomonadota</taxon>
        <taxon>Betaproteobacteria</taxon>
        <taxon>Rhodocyclales</taxon>
        <taxon>Rhodocyclaceae</taxon>
        <taxon>Propionivibrio</taxon>
    </lineage>
</organism>
<dbReference type="AlphaFoldDB" id="A0A9D7IAB6"/>
<comment type="caution">
    <text evidence="1">The sequence shown here is derived from an EMBL/GenBank/DDBJ whole genome shotgun (WGS) entry which is preliminary data.</text>
</comment>
<evidence type="ECO:0000313" key="1">
    <source>
        <dbReference type="EMBL" id="MBK7425012.1"/>
    </source>
</evidence>
<protein>
    <submittedName>
        <fullName evidence="1">Uncharacterized protein</fullName>
    </submittedName>
</protein>
<reference evidence="1" key="1">
    <citation type="submission" date="2020-10" db="EMBL/GenBank/DDBJ databases">
        <title>Connecting structure to function with the recovery of over 1000 high-quality activated sludge metagenome-assembled genomes encoding full-length rRNA genes using long-read sequencing.</title>
        <authorList>
            <person name="Singleton C.M."/>
            <person name="Petriglieri F."/>
            <person name="Kristensen J.M."/>
            <person name="Kirkegaard R.H."/>
            <person name="Michaelsen T.Y."/>
            <person name="Andersen M.H."/>
            <person name="Karst S.M."/>
            <person name="Dueholm M.S."/>
            <person name="Nielsen P.H."/>
            <person name="Albertsen M."/>
        </authorList>
    </citation>
    <scope>NUCLEOTIDE SEQUENCE</scope>
    <source>
        <strain evidence="1">EsbW_18-Q3-R4-48_MAXAC.044</strain>
    </source>
</reference>
<sequence length="121" mass="13306">MKLLLESSALRLKRPRLLSRLLPASGRSGSQAAFFLLLADFFKVLNSSDSSLFKYSMTSMSSLAAFVARTAALRDADFRPELLLIQTKFATNVSGFGLVGGFRAVHVDPFVWLASVINSRF</sequence>
<proteinExistence type="predicted"/>
<evidence type="ECO:0000313" key="2">
    <source>
        <dbReference type="Proteomes" id="UP000886602"/>
    </source>
</evidence>